<accession>A0ABS5BYY1</accession>
<protein>
    <submittedName>
        <fullName evidence="1">DUF4058 family protein</fullName>
    </submittedName>
</protein>
<dbReference type="EMBL" id="JAGKQQ010000001">
    <property type="protein sequence ID" value="MBP3958919.1"/>
    <property type="molecule type" value="Genomic_DNA"/>
</dbReference>
<dbReference type="RefSeq" id="WP_210659334.1">
    <property type="nucleotide sequence ID" value="NZ_JAGKQQ010000001.1"/>
</dbReference>
<reference evidence="1 2" key="1">
    <citation type="submission" date="2021-04" db="EMBL/GenBank/DDBJ databases">
        <authorList>
            <person name="Ivanova A."/>
        </authorList>
    </citation>
    <scope>NUCLEOTIDE SEQUENCE [LARGE SCALE GENOMIC DNA]</scope>
    <source>
        <strain evidence="1 2">G18</strain>
    </source>
</reference>
<gene>
    <name evidence="1" type="ORF">J8F10_27055</name>
</gene>
<dbReference type="InterPro" id="IPR025132">
    <property type="entry name" value="DUF4058"/>
</dbReference>
<evidence type="ECO:0000313" key="2">
    <source>
        <dbReference type="Proteomes" id="UP000676565"/>
    </source>
</evidence>
<proteinExistence type="predicted"/>
<dbReference type="Pfam" id="PF13267">
    <property type="entry name" value="DUF4058"/>
    <property type="match status" value="1"/>
</dbReference>
<organism evidence="1 2">
    <name type="scientific">Gemmata palustris</name>
    <dbReference type="NCBI Taxonomy" id="2822762"/>
    <lineage>
        <taxon>Bacteria</taxon>
        <taxon>Pseudomonadati</taxon>
        <taxon>Planctomycetota</taxon>
        <taxon>Planctomycetia</taxon>
        <taxon>Gemmatales</taxon>
        <taxon>Gemmataceae</taxon>
        <taxon>Gemmata</taxon>
    </lineage>
</organism>
<sequence length="253" mass="27500">MPLHDWTRVGAYVYHDFHTGLLVAIRRVLNDGVLPPGYYARAEQTMRTMGPDVLTLQTRNPPSESPPDVPGATRLMVPSAPPRVAIAASSAPRVPGFKQKRLAIRHSSNDRLIAIVELVSPGNKSSAHPLRTFVKKAVQAVEAGIHALIIDPFPPSKRDPNGIHGVIWPRLGGDDYTQPADKPLTVVAYEAGDAAGSPHRCYVQPLAVGDALPDMPLFLEPEEYVNVPLERAYQIAFADVLPQDRALLDPAPV</sequence>
<keyword evidence="2" id="KW-1185">Reference proteome</keyword>
<name>A0ABS5BYY1_9BACT</name>
<evidence type="ECO:0000313" key="1">
    <source>
        <dbReference type="EMBL" id="MBP3958919.1"/>
    </source>
</evidence>
<dbReference type="Proteomes" id="UP000676565">
    <property type="component" value="Unassembled WGS sequence"/>
</dbReference>
<comment type="caution">
    <text evidence="1">The sequence shown here is derived from an EMBL/GenBank/DDBJ whole genome shotgun (WGS) entry which is preliminary data.</text>
</comment>